<evidence type="ECO:0000256" key="1">
    <source>
        <dbReference type="SAM" id="Phobius"/>
    </source>
</evidence>
<keyword evidence="1" id="KW-0812">Transmembrane</keyword>
<keyword evidence="1" id="KW-0472">Membrane</keyword>
<feature type="transmembrane region" description="Helical" evidence="1">
    <location>
        <begin position="167"/>
        <end position="193"/>
    </location>
</feature>
<dbReference type="RefSeq" id="WP_090729777.1">
    <property type="nucleotide sequence ID" value="NZ_FOOU01000015.1"/>
</dbReference>
<dbReference type="Proteomes" id="UP000198623">
    <property type="component" value="Unassembled WGS sequence"/>
</dbReference>
<dbReference type="Pfam" id="PF09955">
    <property type="entry name" value="DUF2189"/>
    <property type="match status" value="1"/>
</dbReference>
<dbReference type="OrthoDB" id="5621705at2"/>
<dbReference type="InterPro" id="IPR018692">
    <property type="entry name" value="DUF2189"/>
</dbReference>
<feature type="transmembrane region" description="Helical" evidence="1">
    <location>
        <begin position="69"/>
        <end position="92"/>
    </location>
</feature>
<name>A0A1I2V2F2_9GAMM</name>
<feature type="transmembrane region" description="Helical" evidence="1">
    <location>
        <begin position="118"/>
        <end position="147"/>
    </location>
</feature>
<gene>
    <name evidence="2" type="ORF">SAMN05216175_11530</name>
</gene>
<organism evidence="2 3">
    <name type="scientific">Neptunomonas qingdaonensis</name>
    <dbReference type="NCBI Taxonomy" id="1045558"/>
    <lineage>
        <taxon>Bacteria</taxon>
        <taxon>Pseudomonadati</taxon>
        <taxon>Pseudomonadota</taxon>
        <taxon>Gammaproteobacteria</taxon>
        <taxon>Oceanospirillales</taxon>
        <taxon>Oceanospirillaceae</taxon>
        <taxon>Neptunomonas</taxon>
    </lineage>
</organism>
<dbReference type="AlphaFoldDB" id="A0A1I2V2F2"/>
<reference evidence="3" key="1">
    <citation type="submission" date="2016-10" db="EMBL/GenBank/DDBJ databases">
        <authorList>
            <person name="Varghese N."/>
            <person name="Submissions S."/>
        </authorList>
    </citation>
    <scope>NUCLEOTIDE SEQUENCE [LARGE SCALE GENOMIC DNA]</scope>
    <source>
        <strain evidence="3">CGMCC 1.10971</strain>
    </source>
</reference>
<keyword evidence="1" id="KW-1133">Transmembrane helix</keyword>
<sequence>MSSLSSELHIDLPADATPTPAKVETTASFSWIQKGVQDFLSAPFLSVLYGALFAGLCAGLFFATLNAPWFTLAFLTGLVFIGPFVAAGLYAASRDIERGISPSIAGSLRLVIKRKTDLALFSLLLTLVFAAWIRFSALLLAVTTSTLNPSVNAYMSLLSSSDGLTTLAFFVGIGLLLTTVVFIFSAVAIPYILDKKVNFISAMTTSYHTVTANPAAMFIWAATIVVLTAIGIATAFIGLAIIFPVLGYATWYSYRALIK</sequence>
<dbReference type="STRING" id="1045558.SAMN05216175_11530"/>
<feature type="transmembrane region" description="Helical" evidence="1">
    <location>
        <begin position="39"/>
        <end position="63"/>
    </location>
</feature>
<dbReference type="EMBL" id="FOOU01000015">
    <property type="protein sequence ID" value="SFG83528.1"/>
    <property type="molecule type" value="Genomic_DNA"/>
</dbReference>
<evidence type="ECO:0000313" key="3">
    <source>
        <dbReference type="Proteomes" id="UP000198623"/>
    </source>
</evidence>
<evidence type="ECO:0000313" key="2">
    <source>
        <dbReference type="EMBL" id="SFG83528.1"/>
    </source>
</evidence>
<proteinExistence type="predicted"/>
<keyword evidence="3" id="KW-1185">Reference proteome</keyword>
<accession>A0A1I2V2F2</accession>
<feature type="transmembrane region" description="Helical" evidence="1">
    <location>
        <begin position="214"/>
        <end position="243"/>
    </location>
</feature>
<protein>
    <submittedName>
        <fullName evidence="2">Uncharacterized membrane protein</fullName>
    </submittedName>
</protein>